<proteinExistence type="predicted"/>
<evidence type="ECO:0000313" key="3">
    <source>
        <dbReference type="Proteomes" id="UP001237642"/>
    </source>
</evidence>
<feature type="region of interest" description="Disordered" evidence="1">
    <location>
        <begin position="1"/>
        <end position="84"/>
    </location>
</feature>
<keyword evidence="3" id="KW-1185">Reference proteome</keyword>
<feature type="compositionally biased region" description="Polar residues" evidence="1">
    <location>
        <begin position="64"/>
        <end position="75"/>
    </location>
</feature>
<comment type="caution">
    <text evidence="2">The sequence shown here is derived from an EMBL/GenBank/DDBJ whole genome shotgun (WGS) entry which is preliminary data.</text>
</comment>
<evidence type="ECO:0000313" key="2">
    <source>
        <dbReference type="EMBL" id="KAK1377874.1"/>
    </source>
</evidence>
<accession>A0AAD8I2D5</accession>
<reference evidence="2" key="1">
    <citation type="submission" date="2023-02" db="EMBL/GenBank/DDBJ databases">
        <title>Genome of toxic invasive species Heracleum sosnowskyi carries increased number of genes despite the absence of recent whole-genome duplications.</title>
        <authorList>
            <person name="Schelkunov M."/>
            <person name="Shtratnikova V."/>
            <person name="Makarenko M."/>
            <person name="Klepikova A."/>
            <person name="Omelchenko D."/>
            <person name="Novikova G."/>
            <person name="Obukhova E."/>
            <person name="Bogdanov V."/>
            <person name="Penin A."/>
            <person name="Logacheva M."/>
        </authorList>
    </citation>
    <scope>NUCLEOTIDE SEQUENCE</scope>
    <source>
        <strain evidence="2">Hsosn_3</strain>
        <tissue evidence="2">Leaf</tissue>
    </source>
</reference>
<protein>
    <submittedName>
        <fullName evidence="2">Uncharacterized protein</fullName>
    </submittedName>
</protein>
<evidence type="ECO:0000256" key="1">
    <source>
        <dbReference type="SAM" id="MobiDB-lite"/>
    </source>
</evidence>
<feature type="compositionally biased region" description="Polar residues" evidence="1">
    <location>
        <begin position="14"/>
        <end position="26"/>
    </location>
</feature>
<dbReference type="AlphaFoldDB" id="A0AAD8I2D5"/>
<reference evidence="2" key="2">
    <citation type="submission" date="2023-05" db="EMBL/GenBank/DDBJ databases">
        <authorList>
            <person name="Schelkunov M.I."/>
        </authorList>
    </citation>
    <scope>NUCLEOTIDE SEQUENCE</scope>
    <source>
        <strain evidence="2">Hsosn_3</strain>
        <tissue evidence="2">Leaf</tissue>
    </source>
</reference>
<name>A0AAD8I2D5_9APIA</name>
<gene>
    <name evidence="2" type="ORF">POM88_024618</name>
</gene>
<organism evidence="2 3">
    <name type="scientific">Heracleum sosnowskyi</name>
    <dbReference type="NCBI Taxonomy" id="360622"/>
    <lineage>
        <taxon>Eukaryota</taxon>
        <taxon>Viridiplantae</taxon>
        <taxon>Streptophyta</taxon>
        <taxon>Embryophyta</taxon>
        <taxon>Tracheophyta</taxon>
        <taxon>Spermatophyta</taxon>
        <taxon>Magnoliopsida</taxon>
        <taxon>eudicotyledons</taxon>
        <taxon>Gunneridae</taxon>
        <taxon>Pentapetalae</taxon>
        <taxon>asterids</taxon>
        <taxon>campanulids</taxon>
        <taxon>Apiales</taxon>
        <taxon>Apiaceae</taxon>
        <taxon>Apioideae</taxon>
        <taxon>apioid superclade</taxon>
        <taxon>Tordylieae</taxon>
        <taxon>Tordyliinae</taxon>
        <taxon>Heracleum</taxon>
    </lineage>
</organism>
<sequence length="205" mass="22969">MPSDYRAVDCDGSPSGNATPGSSIQRGNKDVIDKSDNSTQNPIDVEVYESLIEDEADIRENENVNENTKPSTEGSVQAKKGKEKEKGVKRKWKYVEASKNMYKDFRHRQMILSSSHGSMSMHSGAFDPKIFRDMITDAVVRHNLPLSFVEYEGIREAFKYANSKAILSADPIMFTEECELTDPMKIHSNSQLTTSDLLSSSVIYS</sequence>
<feature type="compositionally biased region" description="Basic and acidic residues" evidence="1">
    <location>
        <begin position="27"/>
        <end position="36"/>
    </location>
</feature>
<dbReference type="EMBL" id="JAUIZM010000006">
    <property type="protein sequence ID" value="KAK1377874.1"/>
    <property type="molecule type" value="Genomic_DNA"/>
</dbReference>
<dbReference type="Proteomes" id="UP001237642">
    <property type="component" value="Unassembled WGS sequence"/>
</dbReference>